<protein>
    <submittedName>
        <fullName evidence="2">Uncharacterized protein</fullName>
    </submittedName>
</protein>
<organism evidence="2 3">
    <name type="scientific">Dreissena polymorpha</name>
    <name type="common">Zebra mussel</name>
    <name type="synonym">Mytilus polymorpha</name>
    <dbReference type="NCBI Taxonomy" id="45954"/>
    <lineage>
        <taxon>Eukaryota</taxon>
        <taxon>Metazoa</taxon>
        <taxon>Spiralia</taxon>
        <taxon>Lophotrochozoa</taxon>
        <taxon>Mollusca</taxon>
        <taxon>Bivalvia</taxon>
        <taxon>Autobranchia</taxon>
        <taxon>Heteroconchia</taxon>
        <taxon>Euheterodonta</taxon>
        <taxon>Imparidentia</taxon>
        <taxon>Neoheterodontei</taxon>
        <taxon>Myida</taxon>
        <taxon>Dreissenoidea</taxon>
        <taxon>Dreissenidae</taxon>
        <taxon>Dreissena</taxon>
    </lineage>
</organism>
<evidence type="ECO:0000313" key="2">
    <source>
        <dbReference type="EMBL" id="KAH3786190.1"/>
    </source>
</evidence>
<dbReference type="EMBL" id="JAIWYP010000008">
    <property type="protein sequence ID" value="KAH3786190.1"/>
    <property type="molecule type" value="Genomic_DNA"/>
</dbReference>
<reference evidence="2" key="1">
    <citation type="journal article" date="2019" name="bioRxiv">
        <title>The Genome of the Zebra Mussel, Dreissena polymorpha: A Resource for Invasive Species Research.</title>
        <authorList>
            <person name="McCartney M.A."/>
            <person name="Auch B."/>
            <person name="Kono T."/>
            <person name="Mallez S."/>
            <person name="Zhang Y."/>
            <person name="Obille A."/>
            <person name="Becker A."/>
            <person name="Abrahante J.E."/>
            <person name="Garbe J."/>
            <person name="Badalamenti J.P."/>
            <person name="Herman A."/>
            <person name="Mangelson H."/>
            <person name="Liachko I."/>
            <person name="Sullivan S."/>
            <person name="Sone E.D."/>
            <person name="Koren S."/>
            <person name="Silverstein K.A.T."/>
            <person name="Beckman K.B."/>
            <person name="Gohl D.M."/>
        </authorList>
    </citation>
    <scope>NUCLEOTIDE SEQUENCE</scope>
    <source>
        <strain evidence="2">Duluth1</strain>
        <tissue evidence="2">Whole animal</tissue>
    </source>
</reference>
<sequence>MFINALSFNTEYVKPPCIRIESSFSDNVLEGNDNVAFARTCKCLSLCIAYASNCGGIGSLTGTGANLVMKGQLDL</sequence>
<gene>
    <name evidence="1" type="ORF">DPMN_164291</name>
    <name evidence="2" type="ORF">DPMN_164293</name>
</gene>
<evidence type="ECO:0000313" key="3">
    <source>
        <dbReference type="Proteomes" id="UP000828390"/>
    </source>
</evidence>
<comment type="caution">
    <text evidence="2">The sequence shown here is derived from an EMBL/GenBank/DDBJ whole genome shotgun (WGS) entry which is preliminary data.</text>
</comment>
<name>A0A9D4ETF2_DREPO</name>
<keyword evidence="3" id="KW-1185">Reference proteome</keyword>
<dbReference type="EMBL" id="JAIWYP010000008">
    <property type="protein sequence ID" value="KAH3786188.1"/>
    <property type="molecule type" value="Genomic_DNA"/>
</dbReference>
<proteinExistence type="predicted"/>
<dbReference type="AlphaFoldDB" id="A0A9D4ETF2"/>
<dbReference type="Proteomes" id="UP000828390">
    <property type="component" value="Unassembled WGS sequence"/>
</dbReference>
<evidence type="ECO:0000313" key="1">
    <source>
        <dbReference type="EMBL" id="KAH3786188.1"/>
    </source>
</evidence>
<reference evidence="2" key="2">
    <citation type="submission" date="2020-11" db="EMBL/GenBank/DDBJ databases">
        <authorList>
            <person name="McCartney M.A."/>
            <person name="Auch B."/>
            <person name="Kono T."/>
            <person name="Mallez S."/>
            <person name="Becker A."/>
            <person name="Gohl D.M."/>
            <person name="Silverstein K.A.T."/>
            <person name="Koren S."/>
            <person name="Bechman K.B."/>
            <person name="Herman A."/>
            <person name="Abrahante J.E."/>
            <person name="Garbe J."/>
        </authorList>
    </citation>
    <scope>NUCLEOTIDE SEQUENCE</scope>
    <source>
        <strain evidence="2">Duluth1</strain>
        <tissue evidence="2">Whole animal</tissue>
    </source>
</reference>
<accession>A0A9D4ETF2</accession>